<organism evidence="2 3">
    <name type="scientific">Cimex lectularius</name>
    <name type="common">Bed bug</name>
    <name type="synonym">Acanthia lectularia</name>
    <dbReference type="NCBI Taxonomy" id="79782"/>
    <lineage>
        <taxon>Eukaryota</taxon>
        <taxon>Metazoa</taxon>
        <taxon>Ecdysozoa</taxon>
        <taxon>Arthropoda</taxon>
        <taxon>Hexapoda</taxon>
        <taxon>Insecta</taxon>
        <taxon>Pterygota</taxon>
        <taxon>Neoptera</taxon>
        <taxon>Paraneoptera</taxon>
        <taxon>Hemiptera</taxon>
        <taxon>Heteroptera</taxon>
        <taxon>Panheteroptera</taxon>
        <taxon>Cimicomorpha</taxon>
        <taxon>Cimicidae</taxon>
        <taxon>Cimex</taxon>
    </lineage>
</organism>
<dbReference type="EnsemblMetazoa" id="XM_024228666.1">
    <property type="protein sequence ID" value="XP_024084434.1"/>
    <property type="gene ID" value="LOC112127554"/>
</dbReference>
<protein>
    <submittedName>
        <fullName evidence="2">Uncharacterized protein</fullName>
    </submittedName>
</protein>
<dbReference type="Proteomes" id="UP000494040">
    <property type="component" value="Unassembled WGS sequence"/>
</dbReference>
<proteinExistence type="predicted"/>
<keyword evidence="1" id="KW-0812">Transmembrane</keyword>
<evidence type="ECO:0000256" key="1">
    <source>
        <dbReference type="SAM" id="Phobius"/>
    </source>
</evidence>
<feature type="transmembrane region" description="Helical" evidence="1">
    <location>
        <begin position="37"/>
        <end position="59"/>
    </location>
</feature>
<dbReference type="KEGG" id="clec:112127554"/>
<sequence length="159" mass="18563">MYGILTITERMVLDTVTLHTKVPYNAQIPHKEPLERYTALILFTPGGILTYVGNLYVWICKRVDIIQEKDFQEFLTAGDIIVVDRDIFDHNPSLPEGVSAIVFDESWEDLKYTRDDLMRRLMEYEAIKCVPSELSQYPNVVWRVIALLVNYSYLTRPMK</sequence>
<evidence type="ECO:0000313" key="3">
    <source>
        <dbReference type="Proteomes" id="UP000494040"/>
    </source>
</evidence>
<keyword evidence="1" id="KW-0472">Membrane</keyword>
<reference evidence="2" key="1">
    <citation type="submission" date="2022-01" db="UniProtKB">
        <authorList>
            <consortium name="EnsemblMetazoa"/>
        </authorList>
    </citation>
    <scope>IDENTIFICATION</scope>
</reference>
<dbReference type="RefSeq" id="XP_024084434.1">
    <property type="nucleotide sequence ID" value="XM_024228666.1"/>
</dbReference>
<keyword evidence="3" id="KW-1185">Reference proteome</keyword>
<keyword evidence="1" id="KW-1133">Transmembrane helix</keyword>
<evidence type="ECO:0000313" key="2">
    <source>
        <dbReference type="EnsemblMetazoa" id="XP_024084434.1"/>
    </source>
</evidence>
<dbReference type="GeneID" id="112127554"/>
<name>A0A8I6SP80_CIMLE</name>
<dbReference type="AlphaFoldDB" id="A0A8I6SP80"/>
<accession>A0A8I6SP80</accession>